<accession>A0A1J7I6B7</accession>
<dbReference type="Proteomes" id="UP000182658">
    <property type="component" value="Unassembled WGS sequence"/>
</dbReference>
<dbReference type="AlphaFoldDB" id="A0A1J7I6B7"/>
<evidence type="ECO:0008006" key="3">
    <source>
        <dbReference type="Google" id="ProtNLM"/>
    </source>
</evidence>
<dbReference type="OrthoDB" id="2997776at2759"/>
<reference evidence="1 2" key="1">
    <citation type="submission" date="2016-10" db="EMBL/GenBank/DDBJ databases">
        <title>Draft genome sequence of Coniochaeta ligniaria NRRL30616, a lignocellulolytic fungus for bioabatement of inhibitors in plant biomass hydrolysates.</title>
        <authorList>
            <consortium name="DOE Joint Genome Institute"/>
            <person name="Jimenez D.J."/>
            <person name="Hector R.E."/>
            <person name="Riley R."/>
            <person name="Sun H."/>
            <person name="Grigoriev I.V."/>
            <person name="Van Elsas J.D."/>
            <person name="Nichols N.N."/>
        </authorList>
    </citation>
    <scope>NUCLEOTIDE SEQUENCE [LARGE SCALE GENOMIC DNA]</scope>
    <source>
        <strain evidence="1 2">NRRL 30616</strain>
    </source>
</reference>
<keyword evidence="2" id="KW-1185">Reference proteome</keyword>
<dbReference type="EMBL" id="KV875109">
    <property type="protein sequence ID" value="OIW22989.1"/>
    <property type="molecule type" value="Genomic_DNA"/>
</dbReference>
<sequence length="362" mass="41779">MAKELPVFELERGCLYELLSWEDEVFHRSVPGGEPSVASRSAIAMSPASSAARARLPQLPLELWTAILSYLTGSPDDLCWIWLNLRRVSNNFNAAIEMAVRNCVLRSAEIAIPFHRTKIVRSGNPPMVTRIQLGTIVAHFDHLSDDGERAVFRDENALERMGEELLDHTVTSWRRRNELYLGDPAWDFDTNDQADYDAHVMLQRFQFNQPPHVITMGGMVNDTELLGLQVDFDRLEMSFDWKHMLTNFLAEEERVRHLERTAKMGQHSRLADMRERLHAGRLDLDDALLTGVDMTRMQEQIRRKVRCFRFQHEYQRTGRPLSLSSSVGQPGRIEEHLRLAYMREIRDTISGALKRDKKPLLS</sequence>
<dbReference type="STRING" id="1408157.A0A1J7I6B7"/>
<protein>
    <recommendedName>
        <fullName evidence="3">F-box domain-containing protein</fullName>
    </recommendedName>
</protein>
<organism evidence="1 2">
    <name type="scientific">Coniochaeta ligniaria NRRL 30616</name>
    <dbReference type="NCBI Taxonomy" id="1408157"/>
    <lineage>
        <taxon>Eukaryota</taxon>
        <taxon>Fungi</taxon>
        <taxon>Dikarya</taxon>
        <taxon>Ascomycota</taxon>
        <taxon>Pezizomycotina</taxon>
        <taxon>Sordariomycetes</taxon>
        <taxon>Sordariomycetidae</taxon>
        <taxon>Coniochaetales</taxon>
        <taxon>Coniochaetaceae</taxon>
        <taxon>Coniochaeta</taxon>
    </lineage>
</organism>
<evidence type="ECO:0000313" key="2">
    <source>
        <dbReference type="Proteomes" id="UP000182658"/>
    </source>
</evidence>
<dbReference type="InParanoid" id="A0A1J7I6B7"/>
<gene>
    <name evidence="1" type="ORF">CONLIGDRAFT_687065</name>
</gene>
<name>A0A1J7I6B7_9PEZI</name>
<proteinExistence type="predicted"/>
<dbReference type="CDD" id="cd09917">
    <property type="entry name" value="F-box_SF"/>
    <property type="match status" value="1"/>
</dbReference>
<evidence type="ECO:0000313" key="1">
    <source>
        <dbReference type="EMBL" id="OIW22989.1"/>
    </source>
</evidence>